<keyword evidence="2" id="KW-1185">Reference proteome</keyword>
<gene>
    <name evidence="1" type="ORF">DUI87_24528</name>
</gene>
<dbReference type="PANTHER" id="PTHR10316">
    <property type="entry name" value="MEMBRANE ASSOCIATED GUANYLATE KINASE-RELATED"/>
    <property type="match status" value="1"/>
</dbReference>
<organism evidence="1 2">
    <name type="scientific">Hirundo rustica rustica</name>
    <dbReference type="NCBI Taxonomy" id="333673"/>
    <lineage>
        <taxon>Eukaryota</taxon>
        <taxon>Metazoa</taxon>
        <taxon>Chordata</taxon>
        <taxon>Craniata</taxon>
        <taxon>Vertebrata</taxon>
        <taxon>Euteleostomi</taxon>
        <taxon>Archelosauria</taxon>
        <taxon>Archosauria</taxon>
        <taxon>Dinosauria</taxon>
        <taxon>Saurischia</taxon>
        <taxon>Theropoda</taxon>
        <taxon>Coelurosauria</taxon>
        <taxon>Aves</taxon>
        <taxon>Neognathae</taxon>
        <taxon>Neoaves</taxon>
        <taxon>Telluraves</taxon>
        <taxon>Australaves</taxon>
        <taxon>Passeriformes</taxon>
        <taxon>Sylvioidea</taxon>
        <taxon>Hirundinidae</taxon>
        <taxon>Hirundo</taxon>
    </lineage>
</organism>
<comment type="caution">
    <text evidence="1">The sequence shown here is derived from an EMBL/GenBank/DDBJ whole genome shotgun (WGS) entry which is preliminary data.</text>
</comment>
<dbReference type="AlphaFoldDB" id="A0A3M0JIX1"/>
<reference evidence="1 2" key="1">
    <citation type="submission" date="2018-07" db="EMBL/GenBank/DDBJ databases">
        <title>A high quality draft genome assembly of the barn swallow (H. rustica rustica).</title>
        <authorList>
            <person name="Formenti G."/>
            <person name="Chiara M."/>
            <person name="Poveda L."/>
            <person name="Francoijs K.-J."/>
            <person name="Bonisoli-Alquati A."/>
            <person name="Canova L."/>
            <person name="Gianfranceschi L."/>
            <person name="Horner D.S."/>
            <person name="Saino N."/>
        </authorList>
    </citation>
    <scope>NUCLEOTIDE SEQUENCE [LARGE SCALE GENOMIC DNA]</scope>
    <source>
        <strain evidence="1">Chelidonia</strain>
        <tissue evidence="1">Blood</tissue>
    </source>
</reference>
<accession>A0A3M0JIX1</accession>
<evidence type="ECO:0000313" key="2">
    <source>
        <dbReference type="Proteomes" id="UP000269221"/>
    </source>
</evidence>
<name>A0A3M0JIX1_HIRRU</name>
<dbReference type="STRING" id="333673.A0A3M0JIX1"/>
<dbReference type="GO" id="GO:0007165">
    <property type="term" value="P:signal transduction"/>
    <property type="evidence" value="ECO:0007669"/>
    <property type="project" value="TreeGrafter"/>
</dbReference>
<dbReference type="OrthoDB" id="66881at2759"/>
<dbReference type="Proteomes" id="UP000269221">
    <property type="component" value="Unassembled WGS sequence"/>
</dbReference>
<dbReference type="PANTHER" id="PTHR10316:SF12">
    <property type="entry name" value="MEMBRANE-ASSOCIATED GUANYLATE KINASE, WW AND PDZ DOMAIN-CONTAINING PROTEIN 1"/>
    <property type="match status" value="1"/>
</dbReference>
<sequence length="71" mass="8292">MQIESDTKGSRLNKDLRHYLNQRFQKGSPDHDLQQTIRDNLYRHAVPCCSLQKQSSGRCKVFLMVDEKVTV</sequence>
<dbReference type="GO" id="GO:0005911">
    <property type="term" value="C:cell-cell junction"/>
    <property type="evidence" value="ECO:0007669"/>
    <property type="project" value="TreeGrafter"/>
</dbReference>
<evidence type="ECO:0000313" key="1">
    <source>
        <dbReference type="EMBL" id="RMB98983.1"/>
    </source>
</evidence>
<protein>
    <submittedName>
        <fullName evidence="1">Uncharacterized protein</fullName>
    </submittedName>
</protein>
<dbReference type="EMBL" id="QRBI01000151">
    <property type="protein sequence ID" value="RMB98983.1"/>
    <property type="molecule type" value="Genomic_DNA"/>
</dbReference>
<dbReference type="GO" id="GO:0005737">
    <property type="term" value="C:cytoplasm"/>
    <property type="evidence" value="ECO:0007669"/>
    <property type="project" value="TreeGrafter"/>
</dbReference>
<proteinExistence type="predicted"/>